<sequence length="233" mass="22495">MQQTYLRFAGIIAVAATGALGVGCSNNSTGSGSETSRPASEATTGAESGTAAPGESHAPGAEGTATPGASAEPGAPGNAGTPGAPGAPGEPGAPGAPGAPGGPAPGAPNTGPADSTTIVTPNGSFVVQGIILQKYNATGGASSPLGLPTASEAPAPNGGQFSTFNGGAIYWTPQTGAHIVWGGIRDAWERDGGAGGRLGYPTSDEETIPGGWQSQFQHGTITYTDGQAKVEAR</sequence>
<feature type="compositionally biased region" description="Low complexity" evidence="1">
    <location>
        <begin position="26"/>
        <end position="84"/>
    </location>
</feature>
<keyword evidence="2" id="KW-0732">Signal</keyword>
<dbReference type="RefSeq" id="WP_083163797.1">
    <property type="nucleotide sequence ID" value="NZ_MVHF01000008.1"/>
</dbReference>
<accession>A0A1X0B2I8</accession>
<feature type="chain" id="PRO_5039295888" description="Esterase" evidence="2">
    <location>
        <begin position="22"/>
        <end position="233"/>
    </location>
</feature>
<dbReference type="Proteomes" id="UP000192448">
    <property type="component" value="Unassembled WGS sequence"/>
</dbReference>
<evidence type="ECO:0008006" key="5">
    <source>
        <dbReference type="Google" id="ProtNLM"/>
    </source>
</evidence>
<proteinExistence type="predicted"/>
<comment type="caution">
    <text evidence="3">The sequence shown here is derived from an EMBL/GenBank/DDBJ whole genome shotgun (WGS) entry which is preliminary data.</text>
</comment>
<dbReference type="InterPro" id="IPR013207">
    <property type="entry name" value="LGFP"/>
</dbReference>
<evidence type="ECO:0000313" key="4">
    <source>
        <dbReference type="Proteomes" id="UP000192448"/>
    </source>
</evidence>
<protein>
    <recommendedName>
        <fullName evidence="5">Esterase</fullName>
    </recommendedName>
</protein>
<evidence type="ECO:0000256" key="2">
    <source>
        <dbReference type="SAM" id="SignalP"/>
    </source>
</evidence>
<dbReference type="STRING" id="1927124.BST13_11450"/>
<keyword evidence="4" id="KW-1185">Reference proteome</keyword>
<dbReference type="OrthoDB" id="4369514at2"/>
<dbReference type="AlphaFoldDB" id="A0A1X0B2I8"/>
<reference evidence="3 4" key="1">
    <citation type="submission" date="2017-02" db="EMBL/GenBank/DDBJ databases">
        <title>The new phylogeny of genus Mycobacterium.</title>
        <authorList>
            <person name="Tortoli E."/>
            <person name="Trovato A."/>
            <person name="Cirillo D.M."/>
        </authorList>
    </citation>
    <scope>NUCLEOTIDE SEQUENCE [LARGE SCALE GENOMIC DNA]</scope>
    <source>
        <strain evidence="3 4">RW6</strain>
    </source>
</reference>
<dbReference type="Pfam" id="PF08310">
    <property type="entry name" value="LGFP"/>
    <property type="match status" value="2"/>
</dbReference>
<evidence type="ECO:0000256" key="1">
    <source>
        <dbReference type="SAM" id="MobiDB-lite"/>
    </source>
</evidence>
<gene>
    <name evidence="3" type="ORF">BST13_11450</name>
</gene>
<feature type="signal peptide" evidence="2">
    <location>
        <begin position="1"/>
        <end position="21"/>
    </location>
</feature>
<feature type="region of interest" description="Disordered" evidence="1">
    <location>
        <begin position="26"/>
        <end position="120"/>
    </location>
</feature>
<organism evidence="3 4">
    <name type="scientific">Mycobacterium aquaticum</name>
    <dbReference type="NCBI Taxonomy" id="1927124"/>
    <lineage>
        <taxon>Bacteria</taxon>
        <taxon>Bacillati</taxon>
        <taxon>Actinomycetota</taxon>
        <taxon>Actinomycetes</taxon>
        <taxon>Mycobacteriales</taxon>
        <taxon>Mycobacteriaceae</taxon>
        <taxon>Mycobacterium</taxon>
    </lineage>
</organism>
<dbReference type="PROSITE" id="PS51257">
    <property type="entry name" value="PROKAR_LIPOPROTEIN"/>
    <property type="match status" value="1"/>
</dbReference>
<name>A0A1X0B2I8_9MYCO</name>
<dbReference type="EMBL" id="MVHF01000008">
    <property type="protein sequence ID" value="ORA36537.1"/>
    <property type="molecule type" value="Genomic_DNA"/>
</dbReference>
<evidence type="ECO:0000313" key="3">
    <source>
        <dbReference type="EMBL" id="ORA36537.1"/>
    </source>
</evidence>